<dbReference type="AlphaFoldDB" id="A0A2N9EAT0"/>
<sequence>MRSSAMAELAVQSAKAMRVVVELMVGLQVWWLWVWVYGYSGCGFGFASVGLWWTDFGCGFVVVMGCGFCYCGDSYGGRSGLGR</sequence>
<name>A0A2N9EAT0_FAGSY</name>
<organism evidence="2">
    <name type="scientific">Fagus sylvatica</name>
    <name type="common">Beechnut</name>
    <dbReference type="NCBI Taxonomy" id="28930"/>
    <lineage>
        <taxon>Eukaryota</taxon>
        <taxon>Viridiplantae</taxon>
        <taxon>Streptophyta</taxon>
        <taxon>Embryophyta</taxon>
        <taxon>Tracheophyta</taxon>
        <taxon>Spermatophyta</taxon>
        <taxon>Magnoliopsida</taxon>
        <taxon>eudicotyledons</taxon>
        <taxon>Gunneridae</taxon>
        <taxon>Pentapetalae</taxon>
        <taxon>rosids</taxon>
        <taxon>fabids</taxon>
        <taxon>Fagales</taxon>
        <taxon>Fagaceae</taxon>
        <taxon>Fagus</taxon>
    </lineage>
</organism>
<keyword evidence="1" id="KW-1133">Transmembrane helix</keyword>
<proteinExistence type="predicted"/>
<feature type="transmembrane region" description="Helical" evidence="1">
    <location>
        <begin position="20"/>
        <end position="39"/>
    </location>
</feature>
<keyword evidence="1" id="KW-0472">Membrane</keyword>
<gene>
    <name evidence="2" type="ORF">FSB_LOCUS3959</name>
</gene>
<protein>
    <recommendedName>
        <fullName evidence="3">Transmembrane protein</fullName>
    </recommendedName>
</protein>
<feature type="transmembrane region" description="Helical" evidence="1">
    <location>
        <begin position="51"/>
        <end position="71"/>
    </location>
</feature>
<reference evidence="2" key="1">
    <citation type="submission" date="2018-02" db="EMBL/GenBank/DDBJ databases">
        <authorList>
            <person name="Cohen D.B."/>
            <person name="Kent A.D."/>
        </authorList>
    </citation>
    <scope>NUCLEOTIDE SEQUENCE</scope>
</reference>
<evidence type="ECO:0008006" key="3">
    <source>
        <dbReference type="Google" id="ProtNLM"/>
    </source>
</evidence>
<evidence type="ECO:0000313" key="2">
    <source>
        <dbReference type="EMBL" id="SPC76077.1"/>
    </source>
</evidence>
<accession>A0A2N9EAT0</accession>
<evidence type="ECO:0000256" key="1">
    <source>
        <dbReference type="SAM" id="Phobius"/>
    </source>
</evidence>
<dbReference type="EMBL" id="OIVN01000197">
    <property type="protein sequence ID" value="SPC76077.1"/>
    <property type="molecule type" value="Genomic_DNA"/>
</dbReference>
<keyword evidence="1" id="KW-0812">Transmembrane</keyword>